<organism evidence="2 3">
    <name type="scientific">Eumeta variegata</name>
    <name type="common">Bagworm moth</name>
    <name type="synonym">Eumeta japonica</name>
    <dbReference type="NCBI Taxonomy" id="151549"/>
    <lineage>
        <taxon>Eukaryota</taxon>
        <taxon>Metazoa</taxon>
        <taxon>Ecdysozoa</taxon>
        <taxon>Arthropoda</taxon>
        <taxon>Hexapoda</taxon>
        <taxon>Insecta</taxon>
        <taxon>Pterygota</taxon>
        <taxon>Neoptera</taxon>
        <taxon>Endopterygota</taxon>
        <taxon>Lepidoptera</taxon>
        <taxon>Glossata</taxon>
        <taxon>Ditrysia</taxon>
        <taxon>Tineoidea</taxon>
        <taxon>Psychidae</taxon>
        <taxon>Oiketicinae</taxon>
        <taxon>Eumeta</taxon>
    </lineage>
</organism>
<comment type="caution">
    <text evidence="2">The sequence shown here is derived from an EMBL/GenBank/DDBJ whole genome shotgun (WGS) entry which is preliminary data.</text>
</comment>
<protein>
    <submittedName>
        <fullName evidence="2">Uncharacterized protein</fullName>
    </submittedName>
</protein>
<evidence type="ECO:0000256" key="1">
    <source>
        <dbReference type="SAM" id="MobiDB-lite"/>
    </source>
</evidence>
<dbReference type="EMBL" id="BGZK01000237">
    <property type="protein sequence ID" value="GBP30795.1"/>
    <property type="molecule type" value="Genomic_DNA"/>
</dbReference>
<dbReference type="Proteomes" id="UP000299102">
    <property type="component" value="Unassembled WGS sequence"/>
</dbReference>
<sequence length="80" mass="8991">MFVVRLAWGLPLHKTEMRLLLVIEQVENCAGAASHRLRQVRPPTPAPRRQSNCGRDLRRMSGLVSARPHHGRCSDGAGRR</sequence>
<name>A0A4C1UWH8_EUMVA</name>
<keyword evidence="3" id="KW-1185">Reference proteome</keyword>
<feature type="region of interest" description="Disordered" evidence="1">
    <location>
        <begin position="61"/>
        <end position="80"/>
    </location>
</feature>
<gene>
    <name evidence="2" type="ORF">EVAR_82537_1</name>
</gene>
<reference evidence="2 3" key="1">
    <citation type="journal article" date="2019" name="Commun. Biol.">
        <title>The bagworm genome reveals a unique fibroin gene that provides high tensile strength.</title>
        <authorList>
            <person name="Kono N."/>
            <person name="Nakamura H."/>
            <person name="Ohtoshi R."/>
            <person name="Tomita M."/>
            <person name="Numata K."/>
            <person name="Arakawa K."/>
        </authorList>
    </citation>
    <scope>NUCLEOTIDE SEQUENCE [LARGE SCALE GENOMIC DNA]</scope>
</reference>
<proteinExistence type="predicted"/>
<accession>A0A4C1UWH8</accession>
<evidence type="ECO:0000313" key="3">
    <source>
        <dbReference type="Proteomes" id="UP000299102"/>
    </source>
</evidence>
<evidence type="ECO:0000313" key="2">
    <source>
        <dbReference type="EMBL" id="GBP30795.1"/>
    </source>
</evidence>
<dbReference type="AlphaFoldDB" id="A0A4C1UWH8"/>